<dbReference type="BioCyc" id="CBUR1055526:G10QW-843-MONOMER"/>
<dbReference type="STRING" id="1055526.BKIR_c4_0290"/>
<evidence type="ECO:0000256" key="1">
    <source>
        <dbReference type="ARBA" id="ARBA00005194"/>
    </source>
</evidence>
<dbReference type="UniPathway" id="UPA00094"/>
<gene>
    <name evidence="13" type="ORF">BKIR_c4_0290</name>
</gene>
<proteinExistence type="inferred from homology"/>
<keyword evidence="5 9" id="KW-0560">Oxidoreductase</keyword>
<evidence type="ECO:0000313" key="14">
    <source>
        <dbReference type="Proteomes" id="UP000003511"/>
    </source>
</evidence>
<reference evidence="13 14" key="2">
    <citation type="submission" date="2011-10" db="EMBL/GenBank/DDBJ databases">
        <title>Draft genome sequence of Candidatus Burkholderia kirkii.</title>
        <authorList>
            <person name="Carlier A.L."/>
            <person name="Eberl L."/>
        </authorList>
    </citation>
    <scope>NUCLEOTIDE SEQUENCE [LARGE SCALE GENOMIC DNA]</scope>
    <source>
        <strain evidence="13 14">UZHbot1</strain>
    </source>
</reference>
<keyword evidence="3 9" id="KW-0444">Lipid biosynthesis</keyword>
<keyword evidence="6 9" id="KW-0520">NAD</keyword>
<evidence type="ECO:0000256" key="9">
    <source>
        <dbReference type="PIRNR" id="PIRNR000094"/>
    </source>
</evidence>
<dbReference type="Pfam" id="PF13561">
    <property type="entry name" value="adh_short_C2"/>
    <property type="match status" value="1"/>
</dbReference>
<dbReference type="GO" id="GO:0004318">
    <property type="term" value="F:enoyl-[acyl-carrier-protein] reductase (NADH) activity"/>
    <property type="evidence" value="ECO:0007669"/>
    <property type="project" value="UniProtKB-EC"/>
</dbReference>
<dbReference type="PIRSF" id="PIRSF000094">
    <property type="entry name" value="Enoyl-ACP_rdct"/>
    <property type="match status" value="1"/>
</dbReference>
<dbReference type="GO" id="GO:0006633">
    <property type="term" value="P:fatty acid biosynthetic process"/>
    <property type="evidence" value="ECO:0007669"/>
    <property type="project" value="UniProtKB-UniPathway"/>
</dbReference>
<feature type="binding site" evidence="12">
    <location>
        <position position="198"/>
    </location>
    <ligand>
        <name>NAD(+)</name>
        <dbReference type="ChEBI" id="CHEBI:57540"/>
    </ligand>
</feature>
<accession>G4MCT9</accession>
<dbReference type="SUPFAM" id="SSF51735">
    <property type="entry name" value="NAD(P)-binding Rossmann-fold domains"/>
    <property type="match status" value="1"/>
</dbReference>
<feature type="binding site" evidence="11">
    <location>
        <position position="130"/>
    </location>
    <ligand>
        <name>substrate</name>
    </ligand>
</feature>
<evidence type="ECO:0000256" key="5">
    <source>
        <dbReference type="ARBA" id="ARBA00023002"/>
    </source>
</evidence>
<dbReference type="AlphaFoldDB" id="G4MCT9"/>
<dbReference type="InterPro" id="IPR014358">
    <property type="entry name" value="Enoyl-ACP_Rdtase_NADH"/>
</dbReference>
<keyword evidence="4" id="KW-0276">Fatty acid metabolism</keyword>
<evidence type="ECO:0000256" key="6">
    <source>
        <dbReference type="ARBA" id="ARBA00023027"/>
    </source>
</evidence>
<comment type="caution">
    <text evidence="13">The sequence shown here is derived from an EMBL/GenBank/DDBJ whole genome shotgun (WGS) entry which is preliminary data.</text>
</comment>
<dbReference type="HOGENOM" id="CLU_010194_10_1_4"/>
<dbReference type="Gene3D" id="1.10.8.400">
    <property type="entry name" value="Enoyl acyl carrier protein reductase"/>
    <property type="match status" value="1"/>
</dbReference>
<dbReference type="PRINTS" id="PR00081">
    <property type="entry name" value="GDHRDH"/>
</dbReference>
<evidence type="ECO:0000256" key="4">
    <source>
        <dbReference type="ARBA" id="ARBA00022832"/>
    </source>
</evidence>
<evidence type="ECO:0000256" key="7">
    <source>
        <dbReference type="ARBA" id="ARBA00023098"/>
    </source>
</evidence>
<comment type="pathway">
    <text evidence="1">Lipid metabolism; fatty acid biosynthesis.</text>
</comment>
<organism evidence="13 14">
    <name type="scientific">Candidatus Paraburkholderia kirkii UZHbot1</name>
    <dbReference type="NCBI Taxonomy" id="1055526"/>
    <lineage>
        <taxon>Bacteria</taxon>
        <taxon>Pseudomonadati</taxon>
        <taxon>Pseudomonadota</taxon>
        <taxon>Betaproteobacteria</taxon>
        <taxon>Burkholderiales</taxon>
        <taxon>Burkholderiaceae</taxon>
        <taxon>Paraburkholderia</taxon>
    </lineage>
</organism>
<feature type="active site" description="Proton acceptor" evidence="10">
    <location>
        <position position="191"/>
    </location>
</feature>
<feature type="binding site" evidence="12">
    <location>
        <begin position="99"/>
        <end position="100"/>
    </location>
    <ligand>
        <name>NAD(+)</name>
        <dbReference type="ChEBI" id="CHEBI:57540"/>
    </ligand>
</feature>
<evidence type="ECO:0000256" key="8">
    <source>
        <dbReference type="ARBA" id="ARBA00023160"/>
    </source>
</evidence>
<evidence type="ECO:0000313" key="13">
    <source>
        <dbReference type="EMBL" id="CCD38968.1"/>
    </source>
</evidence>
<evidence type="ECO:0000256" key="10">
    <source>
        <dbReference type="PIRSR" id="PIRSR000094-1"/>
    </source>
</evidence>
<evidence type="ECO:0000256" key="2">
    <source>
        <dbReference type="ARBA" id="ARBA00009233"/>
    </source>
</evidence>
<reference evidence="13 14" key="1">
    <citation type="submission" date="2011-09" db="EMBL/GenBank/DDBJ databases">
        <authorList>
            <person name="Carlier A."/>
        </authorList>
    </citation>
    <scope>NUCLEOTIDE SEQUENCE [LARGE SCALE GENOMIC DNA]</scope>
    <source>
        <strain evidence="13 14">UZHbot1</strain>
    </source>
</reference>
<dbReference type="NCBIfam" id="NF005422">
    <property type="entry name" value="PRK06997.1"/>
    <property type="match status" value="1"/>
</dbReference>
<name>G4MCT9_9BURK</name>
<evidence type="ECO:0000256" key="3">
    <source>
        <dbReference type="ARBA" id="ARBA00022516"/>
    </source>
</evidence>
<comment type="similarity">
    <text evidence="2 9">Belongs to the short-chain dehydrogenases/reductases (SDR) family. FabI subfamily.</text>
</comment>
<keyword evidence="14" id="KW-1185">Reference proteome</keyword>
<dbReference type="PANTHER" id="PTHR43159">
    <property type="entry name" value="ENOYL-[ACYL-CARRIER-PROTEIN] REDUCTASE"/>
    <property type="match status" value="1"/>
</dbReference>
<dbReference type="EC" id="1.3.1.9" evidence="9"/>
<feature type="binding site" evidence="12">
    <location>
        <position position="127"/>
    </location>
    <ligand>
        <name>NAD(+)</name>
        <dbReference type="ChEBI" id="CHEBI:57540"/>
    </ligand>
</feature>
<dbReference type="Proteomes" id="UP000003511">
    <property type="component" value="Unassembled WGS sequence"/>
</dbReference>
<dbReference type="PANTHER" id="PTHR43159:SF2">
    <property type="entry name" value="ENOYL-[ACYL-CARRIER-PROTEIN] REDUCTASE [NADH], CHLOROPLASTIC"/>
    <property type="match status" value="1"/>
</dbReference>
<dbReference type="EMBL" id="CAFE01000198">
    <property type="protein sequence ID" value="CCD38968.1"/>
    <property type="molecule type" value="Genomic_DNA"/>
</dbReference>
<evidence type="ECO:0000256" key="12">
    <source>
        <dbReference type="PIRSR" id="PIRSR000094-3"/>
    </source>
</evidence>
<comment type="catalytic activity">
    <reaction evidence="9">
        <text>a 2,3-saturated acyl-[ACP] + NAD(+) = a (2E)-enoyl-[ACP] + NADH + H(+)</text>
        <dbReference type="Rhea" id="RHEA:10240"/>
        <dbReference type="Rhea" id="RHEA-COMP:9925"/>
        <dbReference type="Rhea" id="RHEA-COMP:9926"/>
        <dbReference type="ChEBI" id="CHEBI:15378"/>
        <dbReference type="ChEBI" id="CHEBI:57540"/>
        <dbReference type="ChEBI" id="CHEBI:57945"/>
        <dbReference type="ChEBI" id="CHEBI:78784"/>
        <dbReference type="ChEBI" id="CHEBI:78785"/>
        <dbReference type="EC" id="1.3.1.9"/>
    </reaction>
</comment>
<dbReference type="FunFam" id="3.40.50.720:FF:000054">
    <property type="entry name" value="Enoyl-[acyl-carrier-protein] reductase [NADH]"/>
    <property type="match status" value="1"/>
</dbReference>
<feature type="binding site" evidence="12">
    <location>
        <position position="48"/>
    </location>
    <ligand>
        <name>NAD(+)</name>
        <dbReference type="ChEBI" id="CHEBI:57540"/>
    </ligand>
</feature>
<dbReference type="Gene3D" id="3.40.50.720">
    <property type="entry name" value="NAD(P)-binding Rossmann-like Domain"/>
    <property type="match status" value="1"/>
</dbReference>
<feature type="binding site" evidence="12">
    <location>
        <begin position="229"/>
        <end position="233"/>
    </location>
    <ligand>
        <name>NAD(+)</name>
        <dbReference type="ChEBI" id="CHEBI:57540"/>
    </ligand>
</feature>
<feature type="active site" description="Proton acceptor" evidence="10">
    <location>
        <position position="181"/>
    </location>
</feature>
<dbReference type="InterPro" id="IPR002347">
    <property type="entry name" value="SDR_fam"/>
</dbReference>
<dbReference type="CDD" id="cd05372">
    <property type="entry name" value="ENR_SDR"/>
    <property type="match status" value="1"/>
</dbReference>
<keyword evidence="8 9" id="KW-0275">Fatty acid biosynthesis</keyword>
<evidence type="ECO:0000256" key="11">
    <source>
        <dbReference type="PIRSR" id="PIRSR000094-2"/>
    </source>
</evidence>
<dbReference type="InterPro" id="IPR036291">
    <property type="entry name" value="NAD(P)-bd_dom_sf"/>
</dbReference>
<feature type="binding site" evidence="12">
    <location>
        <begin position="54"/>
        <end position="55"/>
    </location>
    <ligand>
        <name>NAD(+)</name>
        <dbReference type="ChEBI" id="CHEBI:57540"/>
    </ligand>
</feature>
<protein>
    <recommendedName>
        <fullName evidence="9">Enoyl-[acyl-carrier-protein] reductase [NADH]</fullName>
        <ecNumber evidence="9">1.3.1.9</ecNumber>
    </recommendedName>
</protein>
<keyword evidence="7" id="KW-0443">Lipid metabolism</keyword>
<sequence>MLRQAFPRKPIAPRTARAARVSSPARDIDIKEGAFMGFLAGKRILLTGLLSNRSIAYGIAEACKREGAELAFTYVGERFKERITEFATEFGSDMVYPCDVADDAQIDALFASLKERWDSLDSFVHSIGFAPREAIAGDFLDGMTRENFRVAHDISAYSFPALAKAALPMLKDGSSLLTLSYLGAERALPNYNTMGLAKASLEASVRYMAASPSLGGKGVRVNAISAGPIKTLAASGIKGFGKILNFVEENAPLKRNVTIGQVGNVAAFLLSDLSAGVSAEVVHVDAGFHAVGGGMGGEAE</sequence>